<dbReference type="EMBL" id="VRTS01000003">
    <property type="protein sequence ID" value="TXK64524.1"/>
    <property type="molecule type" value="Genomic_DNA"/>
</dbReference>
<protein>
    <recommendedName>
        <fullName evidence="1">Alpha-2-macroglobulin domain-containing protein</fullName>
    </recommendedName>
</protein>
<dbReference type="InterPro" id="IPR001599">
    <property type="entry name" value="Macroglobln_a2"/>
</dbReference>
<comment type="caution">
    <text evidence="2">The sequence shown here is derived from an EMBL/GenBank/DDBJ whole genome shotgun (WGS) entry which is preliminary data.</text>
</comment>
<dbReference type="Proteomes" id="UP000321248">
    <property type="component" value="Unassembled WGS sequence"/>
</dbReference>
<accession>A0A5C8KXF7</accession>
<dbReference type="GO" id="GO:0004866">
    <property type="term" value="F:endopeptidase inhibitor activity"/>
    <property type="evidence" value="ECO:0007669"/>
    <property type="project" value="InterPro"/>
</dbReference>
<name>A0A5C8KXF7_9GAMM</name>
<dbReference type="Gene3D" id="2.20.130.20">
    <property type="match status" value="1"/>
</dbReference>
<dbReference type="AlphaFoldDB" id="A0A5C8KXF7"/>
<dbReference type="PANTHER" id="PTHR40094">
    <property type="entry name" value="ALPHA-2-MACROGLOBULIN HOMOLOG"/>
    <property type="match status" value="1"/>
</dbReference>
<reference evidence="2 3" key="1">
    <citation type="submission" date="2019-08" db="EMBL/GenBank/DDBJ databases">
        <authorList>
            <person name="Karlyshev A.V."/>
        </authorList>
    </citation>
    <scope>NUCLEOTIDE SEQUENCE [LARGE SCALE GENOMIC DNA]</scope>
    <source>
        <strain evidence="2 3">Alg18-2.2</strain>
    </source>
</reference>
<dbReference type="Gene3D" id="1.50.10.20">
    <property type="match status" value="1"/>
</dbReference>
<dbReference type="PANTHER" id="PTHR40094:SF1">
    <property type="entry name" value="UBIQUITIN DOMAIN-CONTAINING PROTEIN"/>
    <property type="match status" value="1"/>
</dbReference>
<evidence type="ECO:0000313" key="2">
    <source>
        <dbReference type="EMBL" id="TXK64524.1"/>
    </source>
</evidence>
<evidence type="ECO:0000259" key="1">
    <source>
        <dbReference type="SMART" id="SM01360"/>
    </source>
</evidence>
<proteinExistence type="predicted"/>
<keyword evidence="3" id="KW-1185">Reference proteome</keyword>
<sequence length="742" mass="79673">MALGDYASQELDRIEVTGSRINLADIFHAGRGKPDAPTGSAGTGADGLVARLARVRGAFADTALWVADMRLEAGEQRSFEVTMPDNLTRWRAIAWSADDGDGFDMAEATIESGLPVEARLQAPVRMFPGDRARLIGNARHTTDDASSVEVALQASGAGSDAQVAHTLELPARGQVPFSLEIAPLGPGTVEAVAAVRTRGGGDGVGARIEVSSVLVEGHRVQAGWVPQQGVALGMPALPAGATDPQLQVDLLRGGAGLTDRWTHDLRDYPHRCWEQMLSRAVGAALALSRGDDSWPDAEAAIDEALDNAAVFQDFEGAFHFFAGTINAGWSFMDERGNVALTAYSLRALEMLDELGHAPPAHVVESGQQFLVASLRSSTSQKHHSDAAFASEGVAAPEATREMIWQEWDSLALPARIAATRGMVRNDDPEVAEAYRLLLEDAPRRGARRVVTPTGDWSRWMGSAMREQCALIDLLRGVPDLQVERSELIAGLTDLFAGGIEGTDTQSSATCLMALRHVAATRGSAIQADLKAGDSATRLQIAPDADRTRWEGSADDIGHLRLTPLTPELASSYVAELRFQEDARQAQPSAVGVNIERRYDVLRSGAWSPADEDTLRESDWVRVTLVVSTSAVRHFVALTDSVPGGLQPTDLRLSGVGGLDLQSLSGTGSAWFTTRRLDPRSPRFYAERLPPGRHEVHYFARVGNAGEYLAAPATAELMYGNASRARTAAQRVRISTDRGNSYR</sequence>
<dbReference type="SUPFAM" id="SSF48239">
    <property type="entry name" value="Terpenoid cyclases/Protein prenyltransferases"/>
    <property type="match status" value="1"/>
</dbReference>
<organism evidence="2 3">
    <name type="scientific">Alkalisalibacterium limincola</name>
    <dbReference type="NCBI Taxonomy" id="2699169"/>
    <lineage>
        <taxon>Bacteria</taxon>
        <taxon>Pseudomonadati</taxon>
        <taxon>Pseudomonadota</taxon>
        <taxon>Gammaproteobacteria</taxon>
        <taxon>Lysobacterales</taxon>
        <taxon>Lysobacteraceae</taxon>
        <taxon>Alkalisalibacterium</taxon>
    </lineage>
</organism>
<dbReference type="InterPro" id="IPR051802">
    <property type="entry name" value="YfhM-like"/>
</dbReference>
<dbReference type="OrthoDB" id="9767116at2"/>
<dbReference type="SMART" id="SM01360">
    <property type="entry name" value="A2M"/>
    <property type="match status" value="1"/>
</dbReference>
<dbReference type="InterPro" id="IPR041246">
    <property type="entry name" value="Bact_MG10"/>
</dbReference>
<evidence type="ECO:0000313" key="3">
    <source>
        <dbReference type="Proteomes" id="UP000321248"/>
    </source>
</evidence>
<gene>
    <name evidence="2" type="ORF">FU658_06510</name>
</gene>
<feature type="domain" description="Alpha-2-macroglobulin" evidence="1">
    <location>
        <begin position="62"/>
        <end position="152"/>
    </location>
</feature>
<dbReference type="InterPro" id="IPR008930">
    <property type="entry name" value="Terpenoid_cyclase/PrenylTrfase"/>
</dbReference>
<dbReference type="Pfam" id="PF00207">
    <property type="entry name" value="A2M"/>
    <property type="match status" value="1"/>
</dbReference>
<dbReference type="Pfam" id="PF17973">
    <property type="entry name" value="bMG10"/>
    <property type="match status" value="1"/>
</dbReference>